<proteinExistence type="predicted"/>
<dbReference type="NCBIfam" id="NF045897">
    <property type="entry name" value="SCO3242_trans"/>
    <property type="match status" value="1"/>
</dbReference>
<evidence type="ECO:0000313" key="5">
    <source>
        <dbReference type="EMBL" id="MBW8484992.1"/>
    </source>
</evidence>
<dbReference type="InterPro" id="IPR050475">
    <property type="entry name" value="Prenyltransferase_related"/>
</dbReference>
<dbReference type="Proteomes" id="UP000774570">
    <property type="component" value="Unassembled WGS sequence"/>
</dbReference>
<evidence type="ECO:0000256" key="2">
    <source>
        <dbReference type="ARBA" id="ARBA00022692"/>
    </source>
</evidence>
<gene>
    <name evidence="5" type="ORF">K1Y72_21595</name>
</gene>
<reference evidence="5 6" key="1">
    <citation type="submission" date="2021-07" db="EMBL/GenBank/DDBJ databases">
        <title>Actinomadura sp. PM05-2 isolated from lichen.</title>
        <authorList>
            <person name="Somphong A."/>
            <person name="Phongsopitanun W."/>
            <person name="Tanasupawat S."/>
            <person name="Peongsungnone V."/>
        </authorList>
    </citation>
    <scope>NUCLEOTIDE SEQUENCE [LARGE SCALE GENOMIC DNA]</scope>
    <source>
        <strain evidence="5 6">PM05-2</strain>
    </source>
</reference>
<keyword evidence="6" id="KW-1185">Reference proteome</keyword>
<protein>
    <submittedName>
        <fullName evidence="5">UbiA family prenyltransferase</fullName>
    </submittedName>
</protein>
<keyword evidence="4" id="KW-0472">Membrane</keyword>
<dbReference type="RefSeq" id="WP_220168228.1">
    <property type="nucleotide sequence ID" value="NZ_JAIBOA010000014.1"/>
</dbReference>
<comment type="caution">
    <text evidence="5">The sequence shown here is derived from an EMBL/GenBank/DDBJ whole genome shotgun (WGS) entry which is preliminary data.</text>
</comment>
<sequence>MGVPDEAAGATARALAELVRAPAALTVPGDVLAGGAAGPLPVLASVALYWAGMALNDHADRALDAVERPARPIPSGRVRPGTALAVAAGLTGAGLALAAWDGRRTLRAALPLAAAVWAYDLGLKDTPFGPATMAAARALNVRLGGPADGWAVGAVAAHTFGVTVLSRGEVGGGGPARAATALASTAVAAALGARMARPGAVAVYAVRVGGAQVRAFRDPRAATVRAATGAGVLGLLPLQAALVGARGRPVAASALGAAHPLARALARKVSPT</sequence>
<dbReference type="Pfam" id="PF01040">
    <property type="entry name" value="UbiA"/>
    <property type="match status" value="1"/>
</dbReference>
<name>A0ABS7FZK8_9ACTN</name>
<dbReference type="Gene3D" id="1.10.357.140">
    <property type="entry name" value="UbiA prenyltransferase"/>
    <property type="match status" value="1"/>
</dbReference>
<organism evidence="5 6">
    <name type="scientific">Actinomadura parmotrematis</name>
    <dbReference type="NCBI Taxonomy" id="2864039"/>
    <lineage>
        <taxon>Bacteria</taxon>
        <taxon>Bacillati</taxon>
        <taxon>Actinomycetota</taxon>
        <taxon>Actinomycetes</taxon>
        <taxon>Streptosporangiales</taxon>
        <taxon>Thermomonosporaceae</taxon>
        <taxon>Actinomadura</taxon>
    </lineage>
</organism>
<keyword evidence="3" id="KW-1133">Transmembrane helix</keyword>
<dbReference type="PANTHER" id="PTHR42723:SF1">
    <property type="entry name" value="CHLOROPHYLL SYNTHASE, CHLOROPLASTIC"/>
    <property type="match status" value="1"/>
</dbReference>
<dbReference type="PANTHER" id="PTHR42723">
    <property type="entry name" value="CHLOROPHYLL SYNTHASE"/>
    <property type="match status" value="1"/>
</dbReference>
<dbReference type="InterPro" id="IPR044878">
    <property type="entry name" value="UbiA_sf"/>
</dbReference>
<evidence type="ECO:0000313" key="6">
    <source>
        <dbReference type="Proteomes" id="UP000774570"/>
    </source>
</evidence>
<keyword evidence="2" id="KW-0812">Transmembrane</keyword>
<evidence type="ECO:0000256" key="3">
    <source>
        <dbReference type="ARBA" id="ARBA00022989"/>
    </source>
</evidence>
<comment type="subcellular location">
    <subcellularLocation>
        <location evidence="1">Membrane</location>
        <topology evidence="1">Multi-pass membrane protein</topology>
    </subcellularLocation>
</comment>
<dbReference type="InterPro" id="IPR000537">
    <property type="entry name" value="UbiA_prenyltransferase"/>
</dbReference>
<dbReference type="EMBL" id="JAIBOA010000014">
    <property type="protein sequence ID" value="MBW8484992.1"/>
    <property type="molecule type" value="Genomic_DNA"/>
</dbReference>
<accession>A0ABS7FZK8</accession>
<dbReference type="CDD" id="cd13964">
    <property type="entry name" value="PT_UbiA_1"/>
    <property type="match status" value="1"/>
</dbReference>
<evidence type="ECO:0000256" key="1">
    <source>
        <dbReference type="ARBA" id="ARBA00004141"/>
    </source>
</evidence>
<evidence type="ECO:0000256" key="4">
    <source>
        <dbReference type="ARBA" id="ARBA00023136"/>
    </source>
</evidence>